<feature type="region of interest" description="Disordered" evidence="1">
    <location>
        <begin position="1"/>
        <end position="20"/>
    </location>
</feature>
<reference evidence="2 3" key="1">
    <citation type="submission" date="2019-03" db="EMBL/GenBank/DDBJ databases">
        <title>Three New Species of Nocardioides, Nocardioides euryhalodurans sp. nov., Nocardioides seonyuensis sp. nov. and Nocardioides eburneoflavus sp. nov., Iolated from Soil.</title>
        <authorList>
            <person name="Roh S.G."/>
            <person name="Lee C."/>
            <person name="Kim M.-K."/>
            <person name="Kim S.B."/>
        </authorList>
    </citation>
    <scope>NUCLEOTIDE SEQUENCE [LARGE SCALE GENOMIC DNA]</scope>
    <source>
        <strain evidence="2 3">MMS17-SY117</strain>
    </source>
</reference>
<organism evidence="2 3">
    <name type="scientific">Nocardioides euryhalodurans</name>
    <dbReference type="NCBI Taxonomy" id="2518370"/>
    <lineage>
        <taxon>Bacteria</taxon>
        <taxon>Bacillati</taxon>
        <taxon>Actinomycetota</taxon>
        <taxon>Actinomycetes</taxon>
        <taxon>Propionibacteriales</taxon>
        <taxon>Nocardioidaceae</taxon>
        <taxon>Nocardioides</taxon>
    </lineage>
</organism>
<dbReference type="Pfam" id="PF10604">
    <property type="entry name" value="Polyketide_cyc2"/>
    <property type="match status" value="1"/>
</dbReference>
<evidence type="ECO:0000256" key="1">
    <source>
        <dbReference type="SAM" id="MobiDB-lite"/>
    </source>
</evidence>
<name>A0A4P7GM67_9ACTN</name>
<dbReference type="RefSeq" id="WP_135078482.1">
    <property type="nucleotide sequence ID" value="NZ_CP038267.1"/>
</dbReference>
<keyword evidence="3" id="KW-1185">Reference proteome</keyword>
<dbReference type="SUPFAM" id="SSF55961">
    <property type="entry name" value="Bet v1-like"/>
    <property type="match status" value="1"/>
</dbReference>
<evidence type="ECO:0000313" key="2">
    <source>
        <dbReference type="EMBL" id="QBR93248.1"/>
    </source>
</evidence>
<sequence>MGPRLGRAAPAAAARGRRADPTALRRGLRAADRGDVLTTVAFSGAADLALPREVVFAYLADPRNRPEWQSSLLSVTLRDRTASEPYAGMRWRDNTMAGVRPAMEITRLEPDSVWAESGRWLGIRAELTMRFDRTTTGCRVRADGTLSGSGPWAAPVAVAGRLAGPAIGHDLRRVGDILGRGRRTP</sequence>
<accession>A0A4P7GM67</accession>
<dbReference type="KEGG" id="noy:EXE57_13990"/>
<dbReference type="Proteomes" id="UP000294894">
    <property type="component" value="Chromosome"/>
</dbReference>
<dbReference type="InterPro" id="IPR023393">
    <property type="entry name" value="START-like_dom_sf"/>
</dbReference>
<evidence type="ECO:0000313" key="3">
    <source>
        <dbReference type="Proteomes" id="UP000294894"/>
    </source>
</evidence>
<dbReference type="AlphaFoldDB" id="A0A4P7GM67"/>
<proteinExistence type="predicted"/>
<feature type="compositionally biased region" description="Low complexity" evidence="1">
    <location>
        <begin position="1"/>
        <end position="14"/>
    </location>
</feature>
<gene>
    <name evidence="2" type="ORF">EXE57_13990</name>
</gene>
<dbReference type="OrthoDB" id="7838135at2"/>
<dbReference type="InterPro" id="IPR019587">
    <property type="entry name" value="Polyketide_cyclase/dehydratase"/>
</dbReference>
<dbReference type="Gene3D" id="3.30.530.20">
    <property type="match status" value="1"/>
</dbReference>
<protein>
    <submittedName>
        <fullName evidence="2">SRPBCC family protein</fullName>
    </submittedName>
</protein>
<dbReference type="EMBL" id="CP038267">
    <property type="protein sequence ID" value="QBR93248.1"/>
    <property type="molecule type" value="Genomic_DNA"/>
</dbReference>